<dbReference type="RefSeq" id="WP_090471584.1">
    <property type="nucleotide sequence ID" value="NZ_FOWF01000019.1"/>
</dbReference>
<dbReference type="GO" id="GO:0009249">
    <property type="term" value="P:protein lipoylation"/>
    <property type="evidence" value="ECO:0007669"/>
    <property type="project" value="TreeGrafter"/>
</dbReference>
<dbReference type="PANTHER" id="PTHR11715:SF3">
    <property type="entry name" value="GLYCINE CLEAVAGE SYSTEM H PROTEIN-RELATED"/>
    <property type="match status" value="1"/>
</dbReference>
<evidence type="ECO:0000256" key="1">
    <source>
        <dbReference type="ARBA" id="ARBA00009249"/>
    </source>
</evidence>
<name>A0A1I7HJM6_9FIRM</name>
<evidence type="ECO:0000313" key="7">
    <source>
        <dbReference type="Proteomes" id="UP000198817"/>
    </source>
</evidence>
<dbReference type="InterPro" id="IPR000089">
    <property type="entry name" value="Biotin_lipoyl"/>
</dbReference>
<dbReference type="InterPro" id="IPR033753">
    <property type="entry name" value="GCV_H/Fam206"/>
</dbReference>
<dbReference type="NCBIfam" id="NF002270">
    <property type="entry name" value="PRK01202.1"/>
    <property type="match status" value="1"/>
</dbReference>
<evidence type="ECO:0000256" key="2">
    <source>
        <dbReference type="ARBA" id="ARBA00022823"/>
    </source>
</evidence>
<keyword evidence="7" id="KW-1185">Reference proteome</keyword>
<sequence>MAGEYRYTESHEWVRFEEDGTAYVGISDYAQTTMGDIVFVGLPEPEEEVTAGEVFGDIESVKSVSDLISPVTGVILEVNDQLTEEPEQVNAAPLDAWFIHVGSITDQEEFMDEESYRTFTEEA</sequence>
<dbReference type="Pfam" id="PF01597">
    <property type="entry name" value="GCV_H"/>
    <property type="match status" value="1"/>
</dbReference>
<dbReference type="InterPro" id="IPR002930">
    <property type="entry name" value="GCV_H"/>
</dbReference>
<feature type="modified residue" description="N6-lipoyllysine" evidence="3 4">
    <location>
        <position position="62"/>
    </location>
</feature>
<protein>
    <recommendedName>
        <fullName evidence="3">Glycine cleavage system H protein</fullName>
    </recommendedName>
</protein>
<comment type="cofactor">
    <cofactor evidence="3">
        <name>(R)-lipoate</name>
        <dbReference type="ChEBI" id="CHEBI:83088"/>
    </cofactor>
    <text evidence="3">Binds 1 lipoyl cofactor covalently.</text>
</comment>
<reference evidence="6 7" key="1">
    <citation type="submission" date="2016-10" db="EMBL/GenBank/DDBJ databases">
        <authorList>
            <person name="de Groot N.N."/>
        </authorList>
    </citation>
    <scope>NUCLEOTIDE SEQUENCE [LARGE SCALE GENOMIC DNA]</scope>
    <source>
        <strain evidence="6 7">KHGC13</strain>
    </source>
</reference>
<dbReference type="STRING" id="155865.SAMN05216515_11922"/>
<dbReference type="Gene3D" id="2.40.50.100">
    <property type="match status" value="1"/>
</dbReference>
<comment type="function">
    <text evidence="3">The glycine cleavage system catalyzes the degradation of glycine. The H protein shuttles the methylamine group of glycine from the P protein to the T protein.</text>
</comment>
<dbReference type="GO" id="GO:0005829">
    <property type="term" value="C:cytosol"/>
    <property type="evidence" value="ECO:0007669"/>
    <property type="project" value="TreeGrafter"/>
</dbReference>
<evidence type="ECO:0000313" key="6">
    <source>
        <dbReference type="EMBL" id="SFU60878.1"/>
    </source>
</evidence>
<accession>A0A1I7HJM6</accession>
<dbReference type="GO" id="GO:0019464">
    <property type="term" value="P:glycine decarboxylation via glycine cleavage system"/>
    <property type="evidence" value="ECO:0007669"/>
    <property type="project" value="UniProtKB-UniRule"/>
</dbReference>
<evidence type="ECO:0000259" key="5">
    <source>
        <dbReference type="PROSITE" id="PS50968"/>
    </source>
</evidence>
<feature type="domain" description="Lipoyl-binding" evidence="5">
    <location>
        <begin position="21"/>
        <end position="102"/>
    </location>
</feature>
<evidence type="ECO:0000256" key="3">
    <source>
        <dbReference type="HAMAP-Rule" id="MF_00272"/>
    </source>
</evidence>
<dbReference type="InterPro" id="IPR011053">
    <property type="entry name" value="Single_hybrid_motif"/>
</dbReference>
<dbReference type="GO" id="GO:0005960">
    <property type="term" value="C:glycine cleavage complex"/>
    <property type="evidence" value="ECO:0007669"/>
    <property type="project" value="InterPro"/>
</dbReference>
<comment type="similarity">
    <text evidence="1 3">Belongs to the GcvH family.</text>
</comment>
<dbReference type="EMBL" id="FPBT01000018">
    <property type="protein sequence ID" value="SFU60878.1"/>
    <property type="molecule type" value="Genomic_DNA"/>
</dbReference>
<dbReference type="PANTHER" id="PTHR11715">
    <property type="entry name" value="GLYCINE CLEAVAGE SYSTEM H PROTEIN"/>
    <property type="match status" value="1"/>
</dbReference>
<dbReference type="InterPro" id="IPR017453">
    <property type="entry name" value="GCV_H_sub"/>
</dbReference>
<comment type="subunit">
    <text evidence="3">The glycine cleavage system is composed of four proteins: P, T, L and H.</text>
</comment>
<dbReference type="OrthoDB" id="9796712at2"/>
<dbReference type="Proteomes" id="UP000198817">
    <property type="component" value="Unassembled WGS sequence"/>
</dbReference>
<dbReference type="AlphaFoldDB" id="A0A1I7HJM6"/>
<dbReference type="HAMAP" id="MF_00272">
    <property type="entry name" value="GcvH"/>
    <property type="match status" value="1"/>
</dbReference>
<dbReference type="PROSITE" id="PS50968">
    <property type="entry name" value="BIOTINYL_LIPOYL"/>
    <property type="match status" value="1"/>
</dbReference>
<proteinExistence type="inferred from homology"/>
<dbReference type="CDD" id="cd06848">
    <property type="entry name" value="GCS_H"/>
    <property type="match status" value="1"/>
</dbReference>
<dbReference type="SUPFAM" id="SSF51230">
    <property type="entry name" value="Single hybrid motif"/>
    <property type="match status" value="1"/>
</dbReference>
<gene>
    <name evidence="3" type="primary">gcvH</name>
    <name evidence="6" type="ORF">SAMN05216508_11822</name>
</gene>
<keyword evidence="2 3" id="KW-0450">Lipoyl</keyword>
<evidence type="ECO:0000256" key="4">
    <source>
        <dbReference type="PIRSR" id="PIRSR617453-50"/>
    </source>
</evidence>
<dbReference type="NCBIfam" id="TIGR00527">
    <property type="entry name" value="gcvH"/>
    <property type="match status" value="1"/>
</dbReference>
<organism evidence="6 7">
    <name type="scientific">Eubacterium pyruvativorans</name>
    <dbReference type="NCBI Taxonomy" id="155865"/>
    <lineage>
        <taxon>Bacteria</taxon>
        <taxon>Bacillati</taxon>
        <taxon>Bacillota</taxon>
        <taxon>Clostridia</taxon>
        <taxon>Eubacteriales</taxon>
        <taxon>Eubacteriaceae</taxon>
        <taxon>Eubacterium</taxon>
    </lineage>
</organism>